<evidence type="ECO:0000313" key="3">
    <source>
        <dbReference type="Proteomes" id="UP000829196"/>
    </source>
</evidence>
<name>A0A8T3A3J0_DENNO</name>
<protein>
    <submittedName>
        <fullName evidence="2">Uncharacterized protein</fullName>
    </submittedName>
</protein>
<organism evidence="2 3">
    <name type="scientific">Dendrobium nobile</name>
    <name type="common">Orchid</name>
    <dbReference type="NCBI Taxonomy" id="94219"/>
    <lineage>
        <taxon>Eukaryota</taxon>
        <taxon>Viridiplantae</taxon>
        <taxon>Streptophyta</taxon>
        <taxon>Embryophyta</taxon>
        <taxon>Tracheophyta</taxon>
        <taxon>Spermatophyta</taxon>
        <taxon>Magnoliopsida</taxon>
        <taxon>Liliopsida</taxon>
        <taxon>Asparagales</taxon>
        <taxon>Orchidaceae</taxon>
        <taxon>Epidendroideae</taxon>
        <taxon>Malaxideae</taxon>
        <taxon>Dendrobiinae</taxon>
        <taxon>Dendrobium</taxon>
    </lineage>
</organism>
<sequence length="165" mass="18105">MERNVEARPVEGRVGGIGREQGLRFQRLDGVEGLRPPPACANRGETKGGGPLQFWPSANRGKTGMLRPWRASGSALKVGWAWRCQARSPGDGEGAGSRGCGVGSVWGSRTGKNREGASGRRRTERETGERALRLWPFTGTPRERWRRSEIERAASLLSMVHEQQA</sequence>
<keyword evidence="3" id="KW-1185">Reference proteome</keyword>
<feature type="region of interest" description="Disordered" evidence="1">
    <location>
        <begin position="87"/>
        <end position="132"/>
    </location>
</feature>
<accession>A0A8T3A3J0</accession>
<reference evidence="2" key="1">
    <citation type="journal article" date="2022" name="Front. Genet.">
        <title>Chromosome-Scale Assembly of the Dendrobium nobile Genome Provides Insights Into the Molecular Mechanism of the Biosynthesis of the Medicinal Active Ingredient of Dendrobium.</title>
        <authorList>
            <person name="Xu Q."/>
            <person name="Niu S.-C."/>
            <person name="Li K.-L."/>
            <person name="Zheng P.-J."/>
            <person name="Zhang X.-J."/>
            <person name="Jia Y."/>
            <person name="Liu Y."/>
            <person name="Niu Y.-X."/>
            <person name="Yu L.-H."/>
            <person name="Chen D.-F."/>
            <person name="Zhang G.-Q."/>
        </authorList>
    </citation>
    <scope>NUCLEOTIDE SEQUENCE</scope>
    <source>
        <tissue evidence="2">Leaf</tissue>
    </source>
</reference>
<comment type="caution">
    <text evidence="2">The sequence shown here is derived from an EMBL/GenBank/DDBJ whole genome shotgun (WGS) entry which is preliminary data.</text>
</comment>
<evidence type="ECO:0000313" key="2">
    <source>
        <dbReference type="EMBL" id="KAI0489174.1"/>
    </source>
</evidence>
<proteinExistence type="predicted"/>
<feature type="compositionally biased region" description="Basic and acidic residues" evidence="1">
    <location>
        <begin position="112"/>
        <end position="132"/>
    </location>
</feature>
<feature type="region of interest" description="Disordered" evidence="1">
    <location>
        <begin position="41"/>
        <end position="65"/>
    </location>
</feature>
<dbReference type="AlphaFoldDB" id="A0A8T3A3J0"/>
<dbReference type="Proteomes" id="UP000829196">
    <property type="component" value="Unassembled WGS sequence"/>
</dbReference>
<evidence type="ECO:0000256" key="1">
    <source>
        <dbReference type="SAM" id="MobiDB-lite"/>
    </source>
</evidence>
<dbReference type="EMBL" id="JAGYWB010000019">
    <property type="protein sequence ID" value="KAI0489174.1"/>
    <property type="molecule type" value="Genomic_DNA"/>
</dbReference>
<gene>
    <name evidence="2" type="ORF">KFK09_029016</name>
</gene>
<feature type="compositionally biased region" description="Gly residues" evidence="1">
    <location>
        <begin position="91"/>
        <end position="104"/>
    </location>
</feature>